<dbReference type="GO" id="GO:0051301">
    <property type="term" value="P:cell division"/>
    <property type="evidence" value="ECO:0007669"/>
    <property type="project" value="UniProtKB-KW"/>
</dbReference>
<dbReference type="Gene3D" id="3.10.50.40">
    <property type="match status" value="1"/>
</dbReference>
<evidence type="ECO:0000256" key="12">
    <source>
        <dbReference type="HAMAP-Rule" id="MF_00303"/>
    </source>
</evidence>
<name>A0A221JYT6_9RHOB</name>
<evidence type="ECO:0000259" key="15">
    <source>
        <dbReference type="PROSITE" id="PS50059"/>
    </source>
</evidence>
<dbReference type="GO" id="GO:0015031">
    <property type="term" value="P:protein transport"/>
    <property type="evidence" value="ECO:0007669"/>
    <property type="project" value="UniProtKB-UniRule"/>
</dbReference>
<keyword evidence="5 12" id="KW-0132">Cell division</keyword>
<dbReference type="InterPro" id="IPR008880">
    <property type="entry name" value="Trigger_fac_C"/>
</dbReference>
<dbReference type="GO" id="GO:0006457">
    <property type="term" value="P:protein folding"/>
    <property type="evidence" value="ECO:0007669"/>
    <property type="project" value="UniProtKB-UniRule"/>
</dbReference>
<dbReference type="InterPro" id="IPR037041">
    <property type="entry name" value="Trigger_fac_C_sf"/>
</dbReference>
<dbReference type="InterPro" id="IPR046357">
    <property type="entry name" value="PPIase_dom_sf"/>
</dbReference>
<protein>
    <recommendedName>
        <fullName evidence="4 12">Trigger factor</fullName>
        <shortName evidence="12">TF</shortName>
        <ecNumber evidence="3 12">5.2.1.8</ecNumber>
    </recommendedName>
    <alternativeName>
        <fullName evidence="11 12">PPIase</fullName>
    </alternativeName>
</protein>
<evidence type="ECO:0000256" key="13">
    <source>
        <dbReference type="PROSITE-ProRule" id="PRU00277"/>
    </source>
</evidence>
<dbReference type="KEGG" id="spse:SULPSESMR1_01074"/>
<dbReference type="HAMAP" id="MF_00303">
    <property type="entry name" value="Trigger_factor_Tig"/>
    <property type="match status" value="1"/>
</dbReference>
<evidence type="ECO:0000256" key="9">
    <source>
        <dbReference type="ARBA" id="ARBA00023306"/>
    </source>
</evidence>
<proteinExistence type="inferred from homology"/>
<comment type="catalytic activity">
    <reaction evidence="1 12 13">
        <text>[protein]-peptidylproline (omega=180) = [protein]-peptidylproline (omega=0)</text>
        <dbReference type="Rhea" id="RHEA:16237"/>
        <dbReference type="Rhea" id="RHEA-COMP:10747"/>
        <dbReference type="Rhea" id="RHEA-COMP:10748"/>
        <dbReference type="ChEBI" id="CHEBI:83833"/>
        <dbReference type="ChEBI" id="CHEBI:83834"/>
        <dbReference type="EC" id="5.2.1.8"/>
    </reaction>
</comment>
<evidence type="ECO:0000313" key="16">
    <source>
        <dbReference type="EMBL" id="ASM71899.1"/>
    </source>
</evidence>
<reference evidence="16 17" key="1">
    <citation type="submission" date="2017-07" db="EMBL/GenBank/DDBJ databases">
        <title>Genome Sequence of Sulfitobacter pseudonitzschiae Strain SMR1 Isolated from a culture of the Diatom Skeletonema marinoi.</title>
        <authorList>
            <person name="Topel M."/>
            <person name="Pinder M.I.M."/>
            <person name="Johansson O.N."/>
            <person name="Kourtchenko O."/>
            <person name="Godhe A."/>
            <person name="Clarke A.K."/>
        </authorList>
    </citation>
    <scope>NUCLEOTIDE SEQUENCE [LARGE SCALE GENOMIC DNA]</scope>
    <source>
        <strain evidence="16 17">SMR1</strain>
    </source>
</reference>
<evidence type="ECO:0000256" key="3">
    <source>
        <dbReference type="ARBA" id="ARBA00013194"/>
    </source>
</evidence>
<evidence type="ECO:0000256" key="11">
    <source>
        <dbReference type="ARBA" id="ARBA00029986"/>
    </source>
</evidence>
<dbReference type="SUPFAM" id="SSF102735">
    <property type="entry name" value="Trigger factor ribosome-binding domain"/>
    <property type="match status" value="1"/>
</dbReference>
<dbReference type="GO" id="GO:0005737">
    <property type="term" value="C:cytoplasm"/>
    <property type="evidence" value="ECO:0007669"/>
    <property type="project" value="UniProtKB-SubCell"/>
</dbReference>
<keyword evidence="7 12" id="KW-0143">Chaperone</keyword>
<dbReference type="Gene3D" id="1.10.3120.10">
    <property type="entry name" value="Trigger factor, C-terminal domain"/>
    <property type="match status" value="1"/>
</dbReference>
<comment type="subcellular location">
    <subcellularLocation>
        <location evidence="12">Cytoplasm</location>
    </subcellularLocation>
    <text evidence="12">About half TF is bound to the ribosome near the polypeptide exit tunnel while the other half is free in the cytoplasm.</text>
</comment>
<dbReference type="EMBL" id="CP022415">
    <property type="protein sequence ID" value="ASM71899.1"/>
    <property type="molecule type" value="Genomic_DNA"/>
</dbReference>
<dbReference type="EC" id="5.2.1.8" evidence="3 12"/>
<dbReference type="SUPFAM" id="SSF54534">
    <property type="entry name" value="FKBP-like"/>
    <property type="match status" value="1"/>
</dbReference>
<evidence type="ECO:0000256" key="8">
    <source>
        <dbReference type="ARBA" id="ARBA00023235"/>
    </source>
</evidence>
<dbReference type="GO" id="GO:0003755">
    <property type="term" value="F:peptidyl-prolyl cis-trans isomerase activity"/>
    <property type="evidence" value="ECO:0007669"/>
    <property type="project" value="UniProtKB-UniRule"/>
</dbReference>
<accession>A0A221JYT6</accession>
<dbReference type="PROSITE" id="PS50059">
    <property type="entry name" value="FKBP_PPIASE"/>
    <property type="match status" value="1"/>
</dbReference>
<organism evidence="16 17">
    <name type="scientific">Pseudosulfitobacter pseudonitzschiae</name>
    <dbReference type="NCBI Taxonomy" id="1402135"/>
    <lineage>
        <taxon>Bacteria</taxon>
        <taxon>Pseudomonadati</taxon>
        <taxon>Pseudomonadota</taxon>
        <taxon>Alphaproteobacteria</taxon>
        <taxon>Rhodobacterales</taxon>
        <taxon>Roseobacteraceae</taxon>
        <taxon>Pseudosulfitobacter</taxon>
    </lineage>
</organism>
<evidence type="ECO:0000256" key="14">
    <source>
        <dbReference type="RuleBase" id="RU003914"/>
    </source>
</evidence>
<dbReference type="Pfam" id="PF00254">
    <property type="entry name" value="FKBP_C"/>
    <property type="match status" value="1"/>
</dbReference>
<dbReference type="InterPro" id="IPR005215">
    <property type="entry name" value="Trig_fac"/>
</dbReference>
<dbReference type="Pfam" id="PF05697">
    <property type="entry name" value="Trigger_N"/>
    <property type="match status" value="1"/>
</dbReference>
<evidence type="ECO:0000256" key="7">
    <source>
        <dbReference type="ARBA" id="ARBA00023186"/>
    </source>
</evidence>
<dbReference type="eggNOG" id="COG0544">
    <property type="taxonomic scope" value="Bacteria"/>
</dbReference>
<dbReference type="Proteomes" id="UP000199754">
    <property type="component" value="Chromosome"/>
</dbReference>
<evidence type="ECO:0000313" key="17">
    <source>
        <dbReference type="Proteomes" id="UP000199754"/>
    </source>
</evidence>
<dbReference type="InterPro" id="IPR027304">
    <property type="entry name" value="Trigger_fact/SurA_dom_sf"/>
</dbReference>
<evidence type="ECO:0000256" key="5">
    <source>
        <dbReference type="ARBA" id="ARBA00022618"/>
    </source>
</evidence>
<keyword evidence="17" id="KW-1185">Reference proteome</keyword>
<dbReference type="PIRSF" id="PIRSF003095">
    <property type="entry name" value="Trigger_factor"/>
    <property type="match status" value="1"/>
</dbReference>
<comment type="similarity">
    <text evidence="2 12 14">Belongs to the FKBP-type PPIase family. Tig subfamily.</text>
</comment>
<dbReference type="SUPFAM" id="SSF109998">
    <property type="entry name" value="Triger factor/SurA peptide-binding domain-like"/>
    <property type="match status" value="1"/>
</dbReference>
<dbReference type="Gene3D" id="3.30.70.1050">
    <property type="entry name" value="Trigger factor ribosome-binding domain"/>
    <property type="match status" value="1"/>
</dbReference>
<dbReference type="InterPro" id="IPR036611">
    <property type="entry name" value="Trigger_fac_ribosome-bd_sf"/>
</dbReference>
<dbReference type="Pfam" id="PF05698">
    <property type="entry name" value="Trigger_C"/>
    <property type="match status" value="1"/>
</dbReference>
<evidence type="ECO:0000256" key="6">
    <source>
        <dbReference type="ARBA" id="ARBA00023110"/>
    </source>
</evidence>
<dbReference type="InterPro" id="IPR001179">
    <property type="entry name" value="PPIase_FKBP_dom"/>
</dbReference>
<comment type="function">
    <text evidence="10 12">Involved in protein export. Acts as a chaperone by maintaining the newly synthesized protein in an open conformation. Functions as a peptidyl-prolyl cis-trans isomerase.</text>
</comment>
<comment type="domain">
    <text evidence="12">Consists of 3 domains; the N-terminus binds the ribosome, the middle domain has PPIase activity, while the C-terminus has intrinsic chaperone activity on its own.</text>
</comment>
<evidence type="ECO:0000256" key="10">
    <source>
        <dbReference type="ARBA" id="ARBA00024849"/>
    </source>
</evidence>
<keyword evidence="12" id="KW-0963">Cytoplasm</keyword>
<evidence type="ECO:0000256" key="2">
    <source>
        <dbReference type="ARBA" id="ARBA00005464"/>
    </source>
</evidence>
<evidence type="ECO:0000256" key="4">
    <source>
        <dbReference type="ARBA" id="ARBA00016902"/>
    </source>
</evidence>
<evidence type="ECO:0000256" key="1">
    <source>
        <dbReference type="ARBA" id="ARBA00000971"/>
    </source>
</evidence>
<dbReference type="STRING" id="1402135.SAMN05444149_105317"/>
<dbReference type="InterPro" id="IPR008881">
    <property type="entry name" value="Trigger_fac_ribosome-bd_bac"/>
</dbReference>
<keyword evidence="8 12" id="KW-0413">Isomerase</keyword>
<dbReference type="OrthoDB" id="9767721at2"/>
<dbReference type="NCBIfam" id="TIGR00115">
    <property type="entry name" value="tig"/>
    <property type="match status" value="1"/>
</dbReference>
<dbReference type="AlphaFoldDB" id="A0A221JYT6"/>
<keyword evidence="9 12" id="KW-0131">Cell cycle</keyword>
<feature type="domain" description="PPIase FKBP-type" evidence="15">
    <location>
        <begin position="165"/>
        <end position="233"/>
    </location>
</feature>
<dbReference type="FunFam" id="3.10.50.40:FF:000001">
    <property type="entry name" value="Trigger factor"/>
    <property type="match status" value="1"/>
</dbReference>
<gene>
    <name evidence="12 16" type="primary">tig</name>
    <name evidence="16" type="ORF">SULPSESMR1_01074</name>
</gene>
<dbReference type="RefSeq" id="WP_089419879.1">
    <property type="nucleotide sequence ID" value="NZ_CP022415.1"/>
</dbReference>
<sequence>MQVTETLNEGLKRGYAITITAAEIEAKVNEKLAEAQPEVEMKGFRKGKVPMALLKKQFGPRIMGEVMQESVDGAMSKHFEDSGDRPAMQPEVKMTNEDWKEGDDVNVEMSYEKLPEIPEVDLSTITLDKLVVKSDDAAVDEALGNLAETAQDFKDRKKGSKAKDGDQVVMDFVGKVDGEAFEGGSAEDYPLVLGSNSFIPGFEDQLVGVKEGEEKAVTVSFPDDYQAENLAGKEAVFDCTIKAVKEPKAGEINDEMAKKFGAEDLAALKTQIAERLEAEYAGAARAVMKRGLLDALDKAVSFDLPPSLVDAEAGQIAHQLWHEENPDVEGHDHPDVTPTDEHKTLAERRVRLGLLLAELGQKAEVEVTDAEMSQAVMNQARQYPGQERQFFEFVQQNPQMQQQLRAPLFEDKVVDFVFDQATVTEKEISKDELQKAVEALEDE</sequence>
<keyword evidence="6 12" id="KW-0697">Rotamase</keyword>